<accession>A0ABV0GLY7</accession>
<evidence type="ECO:0008006" key="3">
    <source>
        <dbReference type="Google" id="ProtNLM"/>
    </source>
</evidence>
<protein>
    <recommendedName>
        <fullName evidence="3">MmpS family membrane protein</fullName>
    </recommendedName>
</protein>
<proteinExistence type="predicted"/>
<sequence>MTSWSVSYEAIAVTGTIAAVEFSSSNDKEQPMESKIDRPESTWTTDVVLYSRDGPRIKVEPEGSGQVRCRIILDRTLGTPVVLSDVTGALGESVDCSAALPEKRGEKPENVTPSQR</sequence>
<evidence type="ECO:0000313" key="2">
    <source>
        <dbReference type="Proteomes" id="UP001448614"/>
    </source>
</evidence>
<comment type="caution">
    <text evidence="1">The sequence shown here is derived from an EMBL/GenBank/DDBJ whole genome shotgun (WGS) entry which is preliminary data.</text>
</comment>
<evidence type="ECO:0000313" key="1">
    <source>
        <dbReference type="EMBL" id="MEO3939511.1"/>
    </source>
</evidence>
<name>A0ABV0GLY7_PAENI</name>
<organism evidence="1 2">
    <name type="scientific">Paenarthrobacter nicotinovorans</name>
    <name type="common">Arthrobacter nicotinovorans</name>
    <dbReference type="NCBI Taxonomy" id="29320"/>
    <lineage>
        <taxon>Bacteria</taxon>
        <taxon>Bacillati</taxon>
        <taxon>Actinomycetota</taxon>
        <taxon>Actinomycetes</taxon>
        <taxon>Micrococcales</taxon>
        <taxon>Micrococcaceae</taxon>
        <taxon>Paenarthrobacter</taxon>
    </lineage>
</organism>
<reference evidence="1 2" key="1">
    <citation type="journal article" date="2024" name="Appl. Microbiol. Biotechnol.">
        <title>Biosynthetic gene clusters with biotechnological applications in novel Antarctic isolates from Actinomycetota.</title>
        <authorList>
            <person name="Bruna P."/>
            <person name="Nunez-Montero K."/>
            <person name="Contreras M.J."/>
            <person name="Leal K."/>
            <person name="Garcia M."/>
            <person name="Abanto M."/>
            <person name="Barrientos L."/>
        </authorList>
    </citation>
    <scope>NUCLEOTIDE SEQUENCE [LARGE SCALE GENOMIC DNA]</scope>
    <source>
        <strain evidence="1 2">Se16.17</strain>
    </source>
</reference>
<dbReference type="RefSeq" id="WP_347781500.1">
    <property type="nucleotide sequence ID" value="NZ_JBBMFV010000001.1"/>
</dbReference>
<dbReference type="EMBL" id="JBBMFV010000001">
    <property type="protein sequence ID" value="MEO3939511.1"/>
    <property type="molecule type" value="Genomic_DNA"/>
</dbReference>
<keyword evidence="2" id="KW-1185">Reference proteome</keyword>
<dbReference type="Proteomes" id="UP001448614">
    <property type="component" value="Unassembled WGS sequence"/>
</dbReference>
<gene>
    <name evidence="1" type="ORF">V3C41_00320</name>
</gene>